<dbReference type="Pfam" id="PF03279">
    <property type="entry name" value="Lip_A_acyltrans"/>
    <property type="match status" value="1"/>
</dbReference>
<evidence type="ECO:0000256" key="5">
    <source>
        <dbReference type="ARBA" id="ARBA00023136"/>
    </source>
</evidence>
<organism evidence="8 9">
    <name type="scientific">Flavobacterium muglaense</name>
    <dbReference type="NCBI Taxonomy" id="2764716"/>
    <lineage>
        <taxon>Bacteria</taxon>
        <taxon>Pseudomonadati</taxon>
        <taxon>Bacteroidota</taxon>
        <taxon>Flavobacteriia</taxon>
        <taxon>Flavobacteriales</taxon>
        <taxon>Flavobacteriaceae</taxon>
        <taxon>Flavobacterium</taxon>
    </lineage>
</organism>
<dbReference type="CDD" id="cd07984">
    <property type="entry name" value="LPLAT_LABLAT-like"/>
    <property type="match status" value="1"/>
</dbReference>
<keyword evidence="4" id="KW-0808">Transferase</keyword>
<evidence type="ECO:0000256" key="4">
    <source>
        <dbReference type="ARBA" id="ARBA00022679"/>
    </source>
</evidence>
<keyword evidence="7" id="KW-0812">Transmembrane</keyword>
<evidence type="ECO:0000256" key="6">
    <source>
        <dbReference type="ARBA" id="ARBA00023315"/>
    </source>
</evidence>
<sequence length="294" mass="34606">MQFLLFLLVYPLLLSISILPFRILYLLSDLVYFIVYHIFGYRKKVVRENLALALPHLSDAERLSIERKSYKYLCDMFLEMIKTLTISKSEMAKRFVFTNLDEYLKLEKEGKSIALLCAHYASYEWAVSMNSKITVKGYGIYKKINNKYFDKLVRKIRSKFEADLIPINKTAEIIAHNHANGIQSLYGFVSDQSPQLRTFNYWHTFMGIEVPVYVGAEMLSKKYDMNVIFLKVNKVKRGFYKADLEVLSTNVKDVPDFQIMDIFLDKVEELILQAPEFYLWTHKRWKHRGKKPTA</sequence>
<keyword evidence="9" id="KW-1185">Reference proteome</keyword>
<dbReference type="RefSeq" id="WP_187016810.1">
    <property type="nucleotide sequence ID" value="NZ_JACRUK010000002.1"/>
</dbReference>
<dbReference type="GO" id="GO:0009247">
    <property type="term" value="P:glycolipid biosynthetic process"/>
    <property type="evidence" value="ECO:0007669"/>
    <property type="project" value="UniProtKB-ARBA"/>
</dbReference>
<protein>
    <submittedName>
        <fullName evidence="8">Lysophospholipid acyltransferase family protein</fullName>
    </submittedName>
</protein>
<evidence type="ECO:0000313" key="9">
    <source>
        <dbReference type="Proteomes" id="UP000641454"/>
    </source>
</evidence>
<dbReference type="GO" id="GO:0016746">
    <property type="term" value="F:acyltransferase activity"/>
    <property type="evidence" value="ECO:0007669"/>
    <property type="project" value="UniProtKB-KW"/>
</dbReference>
<name>A0A923MZ08_9FLAO</name>
<keyword evidence="6 8" id="KW-0012">Acyltransferase</keyword>
<keyword evidence="2" id="KW-1003">Cell membrane</keyword>
<dbReference type="InterPro" id="IPR004960">
    <property type="entry name" value="LipA_acyltrans"/>
</dbReference>
<proteinExistence type="predicted"/>
<evidence type="ECO:0000256" key="2">
    <source>
        <dbReference type="ARBA" id="ARBA00022475"/>
    </source>
</evidence>
<evidence type="ECO:0000256" key="7">
    <source>
        <dbReference type="SAM" id="Phobius"/>
    </source>
</evidence>
<evidence type="ECO:0000256" key="3">
    <source>
        <dbReference type="ARBA" id="ARBA00022519"/>
    </source>
</evidence>
<evidence type="ECO:0000256" key="1">
    <source>
        <dbReference type="ARBA" id="ARBA00004533"/>
    </source>
</evidence>
<keyword evidence="5 7" id="KW-0472">Membrane</keyword>
<evidence type="ECO:0000313" key="8">
    <source>
        <dbReference type="EMBL" id="MBC5843110.1"/>
    </source>
</evidence>
<dbReference type="GO" id="GO:0005886">
    <property type="term" value="C:plasma membrane"/>
    <property type="evidence" value="ECO:0007669"/>
    <property type="project" value="UniProtKB-SubCell"/>
</dbReference>
<comment type="subcellular location">
    <subcellularLocation>
        <location evidence="1">Cell inner membrane</location>
    </subcellularLocation>
</comment>
<gene>
    <name evidence="8" type="ORF">H8R25_01465</name>
</gene>
<dbReference type="PANTHER" id="PTHR30606:SF10">
    <property type="entry name" value="PHOSPHATIDYLINOSITOL MANNOSIDE ACYLTRANSFERASE"/>
    <property type="match status" value="1"/>
</dbReference>
<accession>A0A923MZ08</accession>
<dbReference type="PANTHER" id="PTHR30606">
    <property type="entry name" value="LIPID A BIOSYNTHESIS LAUROYL ACYLTRANSFERASE"/>
    <property type="match status" value="1"/>
</dbReference>
<dbReference type="AlphaFoldDB" id="A0A923MZ08"/>
<dbReference type="EMBL" id="JACRUL010000002">
    <property type="protein sequence ID" value="MBC5843110.1"/>
    <property type="molecule type" value="Genomic_DNA"/>
</dbReference>
<reference evidence="8 9" key="1">
    <citation type="submission" date="2020-08" db="EMBL/GenBank/DDBJ databases">
        <title>Description of novel Flavobacterium F-392 isolate.</title>
        <authorList>
            <person name="Saticioglu I.B."/>
            <person name="Duman M."/>
            <person name="Altun S."/>
        </authorList>
    </citation>
    <scope>NUCLEOTIDE SEQUENCE [LARGE SCALE GENOMIC DNA]</scope>
    <source>
        <strain evidence="8 9">F-392</strain>
    </source>
</reference>
<dbReference type="Proteomes" id="UP000641454">
    <property type="component" value="Unassembled WGS sequence"/>
</dbReference>
<keyword evidence="7" id="KW-1133">Transmembrane helix</keyword>
<comment type="caution">
    <text evidence="8">The sequence shown here is derived from an EMBL/GenBank/DDBJ whole genome shotgun (WGS) entry which is preliminary data.</text>
</comment>
<keyword evidence="3" id="KW-0997">Cell inner membrane</keyword>
<feature type="transmembrane region" description="Helical" evidence="7">
    <location>
        <begin position="12"/>
        <end position="39"/>
    </location>
</feature>